<dbReference type="GeneID" id="42802515"/>
<dbReference type="InterPro" id="IPR016208">
    <property type="entry name" value="Ald_Oxase/xanthine_DH-like"/>
</dbReference>
<keyword evidence="6" id="KW-1185">Reference proteome</keyword>
<dbReference type="RefSeq" id="WP_156016000.1">
    <property type="nucleotide sequence ID" value="NZ_CP045484.1"/>
</dbReference>
<dbReference type="EMBL" id="CP045484">
    <property type="protein sequence ID" value="QGR18535.1"/>
    <property type="molecule type" value="Genomic_DNA"/>
</dbReference>
<dbReference type="InterPro" id="IPR037165">
    <property type="entry name" value="AldOxase/xan_DH_Mopterin-bd_sf"/>
</dbReference>
<dbReference type="InterPro" id="IPR046867">
    <property type="entry name" value="AldOxase/xan_DH_MoCoBD2"/>
</dbReference>
<dbReference type="SUPFAM" id="SSF54665">
    <property type="entry name" value="CO dehydrogenase molybdoprotein N-domain-like"/>
    <property type="match status" value="1"/>
</dbReference>
<dbReference type="Pfam" id="PF01315">
    <property type="entry name" value="Ald_Xan_dh_C"/>
    <property type="match status" value="1"/>
</dbReference>
<accession>A0A650CLH0</accession>
<dbReference type="InterPro" id="IPR008274">
    <property type="entry name" value="AldOxase/xan_DH_MoCoBD1"/>
</dbReference>
<evidence type="ECO:0000313" key="5">
    <source>
        <dbReference type="EMBL" id="QGR18535.1"/>
    </source>
</evidence>
<dbReference type="Gene3D" id="3.90.1170.50">
    <property type="entry name" value="Aldehyde oxidase/xanthine dehydrogenase, a/b hammerhead"/>
    <property type="match status" value="1"/>
</dbReference>
<dbReference type="SUPFAM" id="SSF56003">
    <property type="entry name" value="Molybdenum cofactor-binding domain"/>
    <property type="match status" value="1"/>
</dbReference>
<dbReference type="Pfam" id="PF02738">
    <property type="entry name" value="MoCoBD_1"/>
    <property type="match status" value="1"/>
</dbReference>
<dbReference type="PANTHER" id="PTHR11908">
    <property type="entry name" value="XANTHINE DEHYDROGENASE"/>
    <property type="match status" value="1"/>
</dbReference>
<dbReference type="PANTHER" id="PTHR11908:SF132">
    <property type="entry name" value="ALDEHYDE OXIDASE 1-RELATED"/>
    <property type="match status" value="1"/>
</dbReference>
<protein>
    <submittedName>
        <fullName evidence="5">Molybdopterin-dependent oxidoreductase</fullName>
    </submittedName>
</protein>
<dbReference type="GO" id="GO:0016491">
    <property type="term" value="F:oxidoreductase activity"/>
    <property type="evidence" value="ECO:0007669"/>
    <property type="project" value="UniProtKB-KW"/>
</dbReference>
<dbReference type="GO" id="GO:0005506">
    <property type="term" value="F:iron ion binding"/>
    <property type="evidence" value="ECO:0007669"/>
    <property type="project" value="InterPro"/>
</dbReference>
<keyword evidence="3" id="KW-0175">Coiled coil</keyword>
<keyword evidence="2" id="KW-0560">Oxidoreductase</keyword>
<dbReference type="InterPro" id="IPR000674">
    <property type="entry name" value="Ald_Oxase/Xan_DH_a/b"/>
</dbReference>
<reference evidence="5 6" key="1">
    <citation type="submission" date="2019-10" db="EMBL/GenBank/DDBJ databases">
        <title>Genome Sequences from Six Type Strain Members of the Archaeal Family Sulfolobaceae: Acidianus ambivalens, Acidianus infernus, Metallosphaera prunae, Stygiolobus azoricus, Sulfolobus metallicus, and Sulfurisphaera ohwakuensis.</title>
        <authorList>
            <person name="Counts J.A."/>
            <person name="Kelly R.M."/>
        </authorList>
    </citation>
    <scope>NUCLEOTIDE SEQUENCE [LARGE SCALE GENOMIC DNA]</scope>
    <source>
        <strain evidence="5 6">TA-1</strain>
    </source>
</reference>
<evidence type="ECO:0000256" key="2">
    <source>
        <dbReference type="ARBA" id="ARBA00023002"/>
    </source>
</evidence>
<keyword evidence="1" id="KW-0500">Molybdenum</keyword>
<dbReference type="KEGG" id="soh:D1869_14670"/>
<evidence type="ECO:0000259" key="4">
    <source>
        <dbReference type="SMART" id="SM01008"/>
    </source>
</evidence>
<evidence type="ECO:0000313" key="6">
    <source>
        <dbReference type="Proteomes" id="UP000427373"/>
    </source>
</evidence>
<feature type="coiled-coil region" evidence="3">
    <location>
        <begin position="533"/>
        <end position="560"/>
    </location>
</feature>
<evidence type="ECO:0000256" key="1">
    <source>
        <dbReference type="ARBA" id="ARBA00022505"/>
    </source>
</evidence>
<dbReference type="OrthoDB" id="57164at2157"/>
<organism evidence="5 6">
    <name type="scientific">Sulfurisphaera ohwakuensis</name>
    <dbReference type="NCBI Taxonomy" id="69656"/>
    <lineage>
        <taxon>Archaea</taxon>
        <taxon>Thermoproteota</taxon>
        <taxon>Thermoprotei</taxon>
        <taxon>Sulfolobales</taxon>
        <taxon>Sulfolobaceae</taxon>
        <taxon>Sulfurisphaera</taxon>
    </lineage>
</organism>
<feature type="domain" description="Aldehyde oxidase/xanthine dehydrogenase a/b hammerhead" evidence="4">
    <location>
        <begin position="10"/>
        <end position="123"/>
    </location>
</feature>
<name>A0A650CLH0_SULOH</name>
<proteinExistence type="predicted"/>
<dbReference type="Proteomes" id="UP000427373">
    <property type="component" value="Chromosome"/>
</dbReference>
<dbReference type="AlphaFoldDB" id="A0A650CLH0"/>
<sequence length="763" mass="85185">MFKEGFRFVKGEGSYIDDVLTKEIKGYFSVSIVRSPYAHAKIIRINKEEAEKLDGVIKVITYNDLKNLLDPFPLSLDINLEYYPIARDKTVYYGEPVAVIVAKDDYIAEDAKELLQVDYEPLDAIISISDAISKPPIHPNLKSNIVLDKTFIYGKYMDEIKKANVVIEEKIKFPRYTSSPLETYEVYAKYNGEEYEIFSNFQGPFTIHYLLSKALKSKVVIRGPRDIGGSFGIKSAIYPYMALVAASSRLVNRPLKWIETRNEHLTSSSVGAERESIIRIYGDKEGKIHAIDMELTDNLGAYPRPPEPGNLLRNHGNLTGPYDIQALKLTYRAVLTNTVPTGLNRGYGGPHLYLALESAIDEFAREIGMDPIEVRMRNVIKTIQYETVTGGRYYGFSCYNVLKRMKELYDKLKVEVNEERKRGKRVAIGTSLVVEPSGTNIGYLDLARESKDYLPKSSAQDMVIVQIDPYSKVKVTVNGTNEGQGHETVISEIVSKRLGVSPEDIEVIYNVDTTRPWVISSGSYSSRFTPIVLPALNNALDQLENKLKDMASEILGVQKSELKIQNGRISTVSGDKSISLRHLVGTFYWDPVKLKGIEGSLTAVGYFQSPYADNIKEGKINSSISYGCMGHIVEIEIDETNIPKILKYYVIHDAGKIINENFAKGQIIGSTFHGIEVALYASIEYNDEGIPLTQTFSDYGVMTAIESPNIEVEHIESNSDYFSGLGEGGTMAAPPAILNAVKSIINVKEIPIFTVLTNKCSKT</sequence>
<evidence type="ECO:0000256" key="3">
    <source>
        <dbReference type="SAM" id="Coils"/>
    </source>
</evidence>
<dbReference type="InterPro" id="IPR036856">
    <property type="entry name" value="Ald_Oxase/Xan_DH_a/b_sf"/>
</dbReference>
<dbReference type="Gene3D" id="3.30.365.10">
    <property type="entry name" value="Aldehyde oxidase/xanthine dehydrogenase, molybdopterin binding domain"/>
    <property type="match status" value="4"/>
</dbReference>
<gene>
    <name evidence="5" type="ORF">D1869_14670</name>
</gene>
<dbReference type="Pfam" id="PF20256">
    <property type="entry name" value="MoCoBD_2"/>
    <property type="match status" value="1"/>
</dbReference>
<dbReference type="SMART" id="SM01008">
    <property type="entry name" value="Ald_Xan_dh_C"/>
    <property type="match status" value="1"/>
</dbReference>